<feature type="domain" description="Rhodanese" evidence="2">
    <location>
        <begin position="374"/>
        <end position="462"/>
    </location>
</feature>
<evidence type="ECO:0000313" key="3">
    <source>
        <dbReference type="EMBL" id="SHJ17347.1"/>
    </source>
</evidence>
<proteinExistence type="predicted"/>
<dbReference type="SUPFAM" id="SSF56281">
    <property type="entry name" value="Metallo-hydrolase/oxidoreductase"/>
    <property type="match status" value="1"/>
</dbReference>
<name>A0A1M6H523_9FLAO</name>
<dbReference type="PANTHER" id="PTHR43084">
    <property type="entry name" value="PERSULFIDE DIOXYGENASE ETHE1"/>
    <property type="match status" value="1"/>
</dbReference>
<dbReference type="CDD" id="cd00158">
    <property type="entry name" value="RHOD"/>
    <property type="match status" value="2"/>
</dbReference>
<dbReference type="GO" id="GO:0070813">
    <property type="term" value="P:hydrogen sulfide metabolic process"/>
    <property type="evidence" value="ECO:0007669"/>
    <property type="project" value="TreeGrafter"/>
</dbReference>
<keyword evidence="1" id="KW-0479">Metal-binding</keyword>
<feature type="domain" description="Rhodanese" evidence="2">
    <location>
        <begin position="269"/>
        <end position="360"/>
    </location>
</feature>
<evidence type="ECO:0000259" key="2">
    <source>
        <dbReference type="PROSITE" id="PS50206"/>
    </source>
</evidence>
<reference evidence="4" key="1">
    <citation type="submission" date="2016-11" db="EMBL/GenBank/DDBJ databases">
        <authorList>
            <person name="Varghese N."/>
            <person name="Submissions S."/>
        </authorList>
    </citation>
    <scope>NUCLEOTIDE SEQUENCE [LARGE SCALE GENOMIC DNA]</scope>
    <source>
        <strain evidence="4">DSM 18829</strain>
    </source>
</reference>
<dbReference type="PANTHER" id="PTHR43084:SF1">
    <property type="entry name" value="PERSULFIDE DIOXYGENASE ETHE1, MITOCHONDRIAL"/>
    <property type="match status" value="1"/>
</dbReference>
<dbReference type="Pfam" id="PF00753">
    <property type="entry name" value="Lactamase_B"/>
    <property type="match status" value="1"/>
</dbReference>
<dbReference type="Pfam" id="PF00581">
    <property type="entry name" value="Rhodanese"/>
    <property type="match status" value="2"/>
</dbReference>
<dbReference type="STRING" id="415425.SAMN05444363_2865"/>
<dbReference type="SMART" id="SM00849">
    <property type="entry name" value="Lactamase_B"/>
    <property type="match status" value="1"/>
</dbReference>
<gene>
    <name evidence="3" type="ORF">SAMN05444363_2865</name>
</gene>
<dbReference type="AlphaFoldDB" id="A0A1M6H523"/>
<dbReference type="SUPFAM" id="SSF52821">
    <property type="entry name" value="Rhodanese/Cell cycle control phosphatase"/>
    <property type="match status" value="2"/>
</dbReference>
<accession>A0A1M6H523</accession>
<dbReference type="InterPro" id="IPR051682">
    <property type="entry name" value="Mito_Persulfide_Diox"/>
</dbReference>
<sequence length="470" mass="51849">MKIEQIYTGCLAQGAYYITSNGEAAIIDPLREVQPYLNRLSLDGVSLKYIFETHFHADFVSGHLDLSKSTGAPIVYGPTANPEFEAIIATDNQIFEVGNIKIKVLHTPGHTMESTTYLLIDEDGKDHAIFSGDTLFIGDVGRPDLAQKSASMTQEQLASTLFHSLRNKIMTLANDVVVYPAHGAGSACGKNMSKETVSTIGEQKEKNYALRANMTESEFVTEVLDGLTPPPAYFGMNVAMNKKGYNSFEEVLNNGMKALSANEFEEIADSSEALILDTRNPAEFYKKHIPQSINIGIGGDFAPWVGTLIADVNQPLLIVTDLGKEEETITRLSRVGFDNVLGHLEGGFETWEKAEKETDSVKRISAEQFASEVTIGQDKVIDIRKEGEYSAEHVDEAYSKPLAYINNWINEIDPKEHFYIHCAGGYRSMIAASILQARGYRNFTEIEGGFNAIAKTDLPKTDFVCQSKVL</sequence>
<dbReference type="Proteomes" id="UP000184488">
    <property type="component" value="Unassembled WGS sequence"/>
</dbReference>
<evidence type="ECO:0000313" key="4">
    <source>
        <dbReference type="Proteomes" id="UP000184488"/>
    </source>
</evidence>
<dbReference type="InterPro" id="IPR044528">
    <property type="entry name" value="POD-like_MBL-fold"/>
</dbReference>
<dbReference type="InterPro" id="IPR036873">
    <property type="entry name" value="Rhodanese-like_dom_sf"/>
</dbReference>
<dbReference type="EMBL" id="FQZI01000007">
    <property type="protein sequence ID" value="SHJ17347.1"/>
    <property type="molecule type" value="Genomic_DNA"/>
</dbReference>
<dbReference type="SMART" id="SM00450">
    <property type="entry name" value="RHOD"/>
    <property type="match status" value="2"/>
</dbReference>
<evidence type="ECO:0000256" key="1">
    <source>
        <dbReference type="ARBA" id="ARBA00022723"/>
    </source>
</evidence>
<dbReference type="OrthoDB" id="9784009at2"/>
<dbReference type="Gene3D" id="3.60.15.10">
    <property type="entry name" value="Ribonuclease Z/Hydroxyacylglutathione hydrolase-like"/>
    <property type="match status" value="1"/>
</dbReference>
<organism evidence="3 4">
    <name type="scientific">Flavobacterium terrae</name>
    <dbReference type="NCBI Taxonomy" id="415425"/>
    <lineage>
        <taxon>Bacteria</taxon>
        <taxon>Pseudomonadati</taxon>
        <taxon>Bacteroidota</taxon>
        <taxon>Flavobacteriia</taxon>
        <taxon>Flavobacteriales</taxon>
        <taxon>Flavobacteriaceae</taxon>
        <taxon>Flavobacterium</taxon>
    </lineage>
</organism>
<dbReference type="InterPro" id="IPR001279">
    <property type="entry name" value="Metallo-B-lactamas"/>
</dbReference>
<dbReference type="PROSITE" id="PS50206">
    <property type="entry name" value="RHODANESE_3"/>
    <property type="match status" value="2"/>
</dbReference>
<dbReference type="InterPro" id="IPR001763">
    <property type="entry name" value="Rhodanese-like_dom"/>
</dbReference>
<dbReference type="RefSeq" id="WP_073312185.1">
    <property type="nucleotide sequence ID" value="NZ_FQZI01000007.1"/>
</dbReference>
<dbReference type="GO" id="GO:0046872">
    <property type="term" value="F:metal ion binding"/>
    <property type="evidence" value="ECO:0007669"/>
    <property type="project" value="UniProtKB-KW"/>
</dbReference>
<dbReference type="Gene3D" id="3.40.250.10">
    <property type="entry name" value="Rhodanese-like domain"/>
    <property type="match status" value="2"/>
</dbReference>
<dbReference type="GO" id="GO:0006749">
    <property type="term" value="P:glutathione metabolic process"/>
    <property type="evidence" value="ECO:0007669"/>
    <property type="project" value="InterPro"/>
</dbReference>
<dbReference type="FunFam" id="3.60.15.10:FF:000030">
    <property type="entry name" value="Metallo-beta-lactamase family protein"/>
    <property type="match status" value="1"/>
</dbReference>
<dbReference type="CDD" id="cd07724">
    <property type="entry name" value="POD-like_MBL-fold"/>
    <property type="match status" value="1"/>
</dbReference>
<dbReference type="InterPro" id="IPR036866">
    <property type="entry name" value="RibonucZ/Hydroxyglut_hydro"/>
</dbReference>
<protein>
    <submittedName>
        <fullName evidence="3">Glyoxylase, beta-lactamase superfamily II</fullName>
    </submittedName>
</protein>
<dbReference type="GO" id="GO:0050313">
    <property type="term" value="F:sulfur dioxygenase activity"/>
    <property type="evidence" value="ECO:0007669"/>
    <property type="project" value="InterPro"/>
</dbReference>
<keyword evidence="4" id="KW-1185">Reference proteome</keyword>